<gene>
    <name evidence="2" type="ORF">V5O48_009984</name>
</gene>
<feature type="compositionally biased region" description="Acidic residues" evidence="1">
    <location>
        <begin position="17"/>
        <end position="31"/>
    </location>
</feature>
<evidence type="ECO:0000313" key="3">
    <source>
        <dbReference type="Proteomes" id="UP001465976"/>
    </source>
</evidence>
<keyword evidence="3" id="KW-1185">Reference proteome</keyword>
<organism evidence="2 3">
    <name type="scientific">Marasmius crinis-equi</name>
    <dbReference type="NCBI Taxonomy" id="585013"/>
    <lineage>
        <taxon>Eukaryota</taxon>
        <taxon>Fungi</taxon>
        <taxon>Dikarya</taxon>
        <taxon>Basidiomycota</taxon>
        <taxon>Agaricomycotina</taxon>
        <taxon>Agaricomycetes</taxon>
        <taxon>Agaricomycetidae</taxon>
        <taxon>Agaricales</taxon>
        <taxon>Marasmiineae</taxon>
        <taxon>Marasmiaceae</taxon>
        <taxon>Marasmius</taxon>
    </lineage>
</organism>
<accession>A0ABR3F9K9</accession>
<proteinExistence type="predicted"/>
<evidence type="ECO:0008006" key="4">
    <source>
        <dbReference type="Google" id="ProtNLM"/>
    </source>
</evidence>
<dbReference type="PANTHER" id="PTHR28158:SF1">
    <property type="entry name" value="SMALL RIBOSOMAL SUBUNIT PROTEIN MS45"/>
    <property type="match status" value="1"/>
</dbReference>
<dbReference type="PANTHER" id="PTHR28158">
    <property type="entry name" value="37S RIBOSOMAL PROTEIN S35, MITOCHONDRIAL"/>
    <property type="match status" value="1"/>
</dbReference>
<dbReference type="InterPro" id="IPR021036">
    <property type="entry name" value="Ribosomal_mS45"/>
</dbReference>
<feature type="region of interest" description="Disordered" evidence="1">
    <location>
        <begin position="1"/>
        <end position="55"/>
    </location>
</feature>
<dbReference type="Proteomes" id="UP001465976">
    <property type="component" value="Unassembled WGS sequence"/>
</dbReference>
<evidence type="ECO:0000313" key="2">
    <source>
        <dbReference type="EMBL" id="KAL0571982.1"/>
    </source>
</evidence>
<sequence length="308" mass="34904">MHFAEELQAKGPPEPASLEESEQAEEHDEAFEAQMAAAEAQESVDPEGGEGDGIQSYRDFMATFAQQYRTAAPQQWLGREGPFPLNQSFKPPPPLSDTLKERMYEEYMMNPQKNNIRALSQRYHVSLKRVDAILRLKGMEKDWIKGKPLQTGFVRGMEKLLSVRTATDLAKEKFHARYDTQQADTLEEAENRDAARQRYQRSYWESTPESGGEPIVPASVEHAKRMAVRMAERARKEKDAKYLPPIADTEFIKWPKEPVVVAKKVGRPDVHFIDVGAKFVDSVAEDKRVGRAATRARFKGKKAALLPS</sequence>
<evidence type="ECO:0000256" key="1">
    <source>
        <dbReference type="SAM" id="MobiDB-lite"/>
    </source>
</evidence>
<name>A0ABR3F9K9_9AGAR</name>
<dbReference type="EMBL" id="JBAHYK010000689">
    <property type="protein sequence ID" value="KAL0571982.1"/>
    <property type="molecule type" value="Genomic_DNA"/>
</dbReference>
<protein>
    <recommendedName>
        <fullName evidence="4">Eukaryotic mitochondrial regulator protein-domain-containing protein</fullName>
    </recommendedName>
</protein>
<feature type="compositionally biased region" description="Low complexity" evidence="1">
    <location>
        <begin position="32"/>
        <end position="41"/>
    </location>
</feature>
<dbReference type="Pfam" id="PF12298">
    <property type="entry name" value="Bot1p"/>
    <property type="match status" value="1"/>
</dbReference>
<reference evidence="2 3" key="1">
    <citation type="submission" date="2024-02" db="EMBL/GenBank/DDBJ databases">
        <title>A draft genome for the cacao thread blight pathogen Marasmius crinis-equi.</title>
        <authorList>
            <person name="Cohen S.P."/>
            <person name="Baruah I.K."/>
            <person name="Amoako-Attah I."/>
            <person name="Bukari Y."/>
            <person name="Meinhardt L.W."/>
            <person name="Bailey B.A."/>
        </authorList>
    </citation>
    <scope>NUCLEOTIDE SEQUENCE [LARGE SCALE GENOMIC DNA]</scope>
    <source>
        <strain evidence="2 3">GH-76</strain>
    </source>
</reference>
<comment type="caution">
    <text evidence="2">The sequence shown here is derived from an EMBL/GenBank/DDBJ whole genome shotgun (WGS) entry which is preliminary data.</text>
</comment>